<keyword evidence="8 14" id="KW-0675">Receptor</keyword>
<comment type="similarity">
    <text evidence="10 11">Belongs to the TonB-dependent receptor family.</text>
</comment>
<evidence type="ECO:0000256" key="6">
    <source>
        <dbReference type="ARBA" id="ARBA00023077"/>
    </source>
</evidence>
<comment type="subcellular location">
    <subcellularLocation>
        <location evidence="1 10">Cell outer membrane</location>
        <topology evidence="1 10">Multi-pass membrane protein</topology>
    </subcellularLocation>
</comment>
<dbReference type="HOGENOM" id="CLU_008287_18_5_10"/>
<keyword evidence="6 11" id="KW-0798">TonB box</keyword>
<protein>
    <submittedName>
        <fullName evidence="14">TonB-dependent receptor plug domain protein</fullName>
    </submittedName>
</protein>
<evidence type="ECO:0000259" key="12">
    <source>
        <dbReference type="Pfam" id="PF00593"/>
    </source>
</evidence>
<organism evidence="14 15">
    <name type="scientific">Hoylesella saccharolytica F0055</name>
    <dbReference type="NCBI Taxonomy" id="1127699"/>
    <lineage>
        <taxon>Bacteria</taxon>
        <taxon>Pseudomonadati</taxon>
        <taxon>Bacteroidota</taxon>
        <taxon>Bacteroidia</taxon>
        <taxon>Bacteroidales</taxon>
        <taxon>Prevotellaceae</taxon>
        <taxon>Hoylesella</taxon>
    </lineage>
</organism>
<dbReference type="PANTHER" id="PTHR30069">
    <property type="entry name" value="TONB-DEPENDENT OUTER MEMBRANE RECEPTOR"/>
    <property type="match status" value="1"/>
</dbReference>
<evidence type="ECO:0000313" key="14">
    <source>
        <dbReference type="EMBL" id="EKY02852.1"/>
    </source>
</evidence>
<dbReference type="Gene3D" id="2.40.170.20">
    <property type="entry name" value="TonB-dependent receptor, beta-barrel domain"/>
    <property type="match status" value="1"/>
</dbReference>
<evidence type="ECO:0000256" key="1">
    <source>
        <dbReference type="ARBA" id="ARBA00004571"/>
    </source>
</evidence>
<dbReference type="InterPro" id="IPR036942">
    <property type="entry name" value="Beta-barrel_TonB_sf"/>
</dbReference>
<evidence type="ECO:0000256" key="11">
    <source>
        <dbReference type="RuleBase" id="RU003357"/>
    </source>
</evidence>
<dbReference type="GO" id="GO:0009279">
    <property type="term" value="C:cell outer membrane"/>
    <property type="evidence" value="ECO:0007669"/>
    <property type="project" value="UniProtKB-SubCell"/>
</dbReference>
<keyword evidence="3 10" id="KW-1134">Transmembrane beta strand</keyword>
<dbReference type="Proteomes" id="UP000010433">
    <property type="component" value="Unassembled WGS sequence"/>
</dbReference>
<keyword evidence="2 10" id="KW-0813">Transport</keyword>
<keyword evidence="15" id="KW-1185">Reference proteome</keyword>
<name>L1NI42_9BACT</name>
<evidence type="ECO:0000256" key="3">
    <source>
        <dbReference type="ARBA" id="ARBA00022452"/>
    </source>
</evidence>
<feature type="domain" description="TonB-dependent receptor-like beta-barrel" evidence="12">
    <location>
        <begin position="237"/>
        <end position="620"/>
    </location>
</feature>
<evidence type="ECO:0000256" key="9">
    <source>
        <dbReference type="ARBA" id="ARBA00023237"/>
    </source>
</evidence>
<dbReference type="PANTHER" id="PTHR30069:SF29">
    <property type="entry name" value="HEMOGLOBIN AND HEMOGLOBIN-HAPTOGLOBIN-BINDING PROTEIN 1-RELATED"/>
    <property type="match status" value="1"/>
</dbReference>
<keyword evidence="5" id="KW-0732">Signal</keyword>
<comment type="caution">
    <text evidence="14">The sequence shown here is derived from an EMBL/GenBank/DDBJ whole genome shotgun (WGS) entry which is preliminary data.</text>
</comment>
<evidence type="ECO:0000256" key="4">
    <source>
        <dbReference type="ARBA" id="ARBA00022692"/>
    </source>
</evidence>
<dbReference type="Gene3D" id="2.170.130.10">
    <property type="entry name" value="TonB-dependent receptor, plug domain"/>
    <property type="match status" value="1"/>
</dbReference>
<dbReference type="EMBL" id="AMEP01000045">
    <property type="protein sequence ID" value="EKY02852.1"/>
    <property type="molecule type" value="Genomic_DNA"/>
</dbReference>
<gene>
    <name evidence="14" type="ORF">HMPREF9151_00659</name>
</gene>
<dbReference type="SUPFAM" id="SSF56935">
    <property type="entry name" value="Porins"/>
    <property type="match status" value="1"/>
</dbReference>
<dbReference type="InterPro" id="IPR000531">
    <property type="entry name" value="Beta-barrel_TonB"/>
</dbReference>
<keyword evidence="9 10" id="KW-0998">Cell outer membrane</keyword>
<dbReference type="InterPro" id="IPR037066">
    <property type="entry name" value="Plug_dom_sf"/>
</dbReference>
<evidence type="ECO:0000256" key="5">
    <source>
        <dbReference type="ARBA" id="ARBA00022729"/>
    </source>
</evidence>
<feature type="domain" description="TonB-dependent receptor plug" evidence="13">
    <location>
        <begin position="57"/>
        <end position="162"/>
    </location>
</feature>
<evidence type="ECO:0000256" key="7">
    <source>
        <dbReference type="ARBA" id="ARBA00023136"/>
    </source>
</evidence>
<proteinExistence type="inferred from homology"/>
<dbReference type="STRING" id="1127699.HMPREF9151_00659"/>
<dbReference type="GO" id="GO:0015344">
    <property type="term" value="F:siderophore uptake transmembrane transporter activity"/>
    <property type="evidence" value="ECO:0007669"/>
    <property type="project" value="TreeGrafter"/>
</dbReference>
<evidence type="ECO:0000313" key="15">
    <source>
        <dbReference type="Proteomes" id="UP000010433"/>
    </source>
</evidence>
<dbReference type="PROSITE" id="PS52016">
    <property type="entry name" value="TONB_DEPENDENT_REC_3"/>
    <property type="match status" value="1"/>
</dbReference>
<dbReference type="Pfam" id="PF07715">
    <property type="entry name" value="Plug"/>
    <property type="match status" value="1"/>
</dbReference>
<keyword evidence="4 10" id="KW-0812">Transmembrane</keyword>
<evidence type="ECO:0000256" key="10">
    <source>
        <dbReference type="PROSITE-ProRule" id="PRU01360"/>
    </source>
</evidence>
<dbReference type="GO" id="GO:0044718">
    <property type="term" value="P:siderophore transmembrane transport"/>
    <property type="evidence" value="ECO:0007669"/>
    <property type="project" value="TreeGrafter"/>
</dbReference>
<evidence type="ECO:0000256" key="8">
    <source>
        <dbReference type="ARBA" id="ARBA00023170"/>
    </source>
</evidence>
<dbReference type="Pfam" id="PF00593">
    <property type="entry name" value="TonB_dep_Rec_b-barrel"/>
    <property type="match status" value="1"/>
</dbReference>
<evidence type="ECO:0000259" key="13">
    <source>
        <dbReference type="Pfam" id="PF07715"/>
    </source>
</evidence>
<dbReference type="InterPro" id="IPR012910">
    <property type="entry name" value="Plug_dom"/>
</dbReference>
<dbReference type="InterPro" id="IPR039426">
    <property type="entry name" value="TonB-dep_rcpt-like"/>
</dbReference>
<sequence length="648" mass="72119">MGKEVIVGTLSIATLTNAKADSISTRPTLAEDSLNRQELKLDEVVVTGSRVPLTALQSAKIVAVITREDIHRAAATSINDILKLVSGVDVRQRGGFGIQTDISINGGTFDQITILLNGINISSPQTGHNAADFPVSLSDIQRIEVLEGAAARVFGSSAFSGAINIVTKTDEYTNVRLSTEGGSFGTFGTNAGVTLIAPKLRNSISGGYMQSDGGMENTAFKKRQVYYQGGFASSRLDLFWQAGVTSKDYGAGTFYGIASNNQYEETRRIIASVSGNIHGLPAGLTLSPALYWHRDYDHYQWIRGKTGAAMGENYHRTDVLGVSLNSHFVWALGKTAFGADLRREQIYSTAYGEILSPDKQIYISGSERKYERKGERTNTSFFIEHNIVLKRFTLSGGLLANKNTWLGDAFRFYPGIDISYRPTDCWKVFASWNKALRLPTYTDLYISNKAQMGDLNLSPEKVSTFKLGARYRTVGVEVLLNSFYSNGRDMIDWVFETSTSTRYHALNIGKLDNMGASVDASLYINELLPHSFITRITAGYAYIHQQHATTQPIFKSLYALEYLRHKFTATIDHRIFSHLSAHWALRWQQRMNGYHPYAKLDCKLLWDRPAYTLYVSADNLTAHRYYDLGSVRQPGLWLMVGGSIKIRM</sequence>
<accession>L1NI42</accession>
<dbReference type="PATRIC" id="fig|1127699.3.peg.608"/>
<evidence type="ECO:0000256" key="2">
    <source>
        <dbReference type="ARBA" id="ARBA00022448"/>
    </source>
</evidence>
<keyword evidence="7 10" id="KW-0472">Membrane</keyword>
<dbReference type="AlphaFoldDB" id="L1NI42"/>
<reference evidence="14 15" key="1">
    <citation type="submission" date="2012-05" db="EMBL/GenBank/DDBJ databases">
        <authorList>
            <person name="Weinstock G."/>
            <person name="Sodergren E."/>
            <person name="Lobos E.A."/>
            <person name="Fulton L."/>
            <person name="Fulton R."/>
            <person name="Courtney L."/>
            <person name="Fronick C."/>
            <person name="O'Laughlin M."/>
            <person name="Godfrey J."/>
            <person name="Wilson R.M."/>
            <person name="Miner T."/>
            <person name="Farmer C."/>
            <person name="Delehaunty K."/>
            <person name="Cordes M."/>
            <person name="Minx P."/>
            <person name="Tomlinson C."/>
            <person name="Chen J."/>
            <person name="Wollam A."/>
            <person name="Pepin K.H."/>
            <person name="Bhonagiri V."/>
            <person name="Zhang X."/>
            <person name="Suruliraj S."/>
            <person name="Warren W."/>
            <person name="Mitreva M."/>
            <person name="Mardis E.R."/>
            <person name="Wilson R.K."/>
        </authorList>
    </citation>
    <scope>NUCLEOTIDE SEQUENCE [LARGE SCALE GENOMIC DNA]</scope>
    <source>
        <strain evidence="14 15">F0055</strain>
    </source>
</reference>